<evidence type="ECO:0000313" key="1">
    <source>
        <dbReference type="EMBL" id="SEB01186.1"/>
    </source>
</evidence>
<proteinExistence type="predicted"/>
<keyword evidence="2" id="KW-1185">Reference proteome</keyword>
<dbReference type="OrthoDB" id="9153118at2"/>
<dbReference type="Pfam" id="PF04245">
    <property type="entry name" value="NA37"/>
    <property type="match status" value="1"/>
</dbReference>
<evidence type="ECO:0000313" key="2">
    <source>
        <dbReference type="Proteomes" id="UP000183253"/>
    </source>
</evidence>
<reference evidence="1 2" key="1">
    <citation type="submission" date="2016-10" db="EMBL/GenBank/DDBJ databases">
        <authorList>
            <person name="de Groot N.N."/>
        </authorList>
    </citation>
    <scope>NUCLEOTIDE SEQUENCE [LARGE SCALE GENOMIC DNA]</scope>
    <source>
        <strain evidence="1 2">DSM 25383</strain>
    </source>
</reference>
<dbReference type="EMBL" id="FNRI01000013">
    <property type="protein sequence ID" value="SEB01186.1"/>
    <property type="molecule type" value="Genomic_DNA"/>
</dbReference>
<dbReference type="GO" id="GO:0009295">
    <property type="term" value="C:nucleoid"/>
    <property type="evidence" value="ECO:0007669"/>
    <property type="project" value="InterPro"/>
</dbReference>
<dbReference type="STRING" id="1033731.SAMN05444145_11329"/>
<dbReference type="InterPro" id="IPR007358">
    <property type="entry name" value="Nucleoid_associated_NdpA"/>
</dbReference>
<name>A0A1H4FV36_9BACT</name>
<dbReference type="Proteomes" id="UP000183253">
    <property type="component" value="Unassembled WGS sequence"/>
</dbReference>
<protein>
    <recommendedName>
        <fullName evidence="3">Nucleoid associated protein NdpA</fullName>
    </recommendedName>
</protein>
<evidence type="ECO:0008006" key="3">
    <source>
        <dbReference type="Google" id="ProtNLM"/>
    </source>
</evidence>
<accession>A0A1H4FV36</accession>
<gene>
    <name evidence="1" type="ORF">SAMN05444145_11329</name>
</gene>
<sequence>MLYSEDTRIETLAVHVVGNKSKDEPLMVSPDVSPQVADEGLMRTLTAYFLGGFKSEECYNLYHETDLTCNEVWNFAGRVFDDPESFYEHSVSLAKHLYESGMHPQIKSGEFYAVYFSDCRFGGEPVDALGLFKSETRDTFLDVGHEAEGVRIAAREGIDIKRLDKGAVIFNVEREAGFAVHIVDNTNRTEARYWIDDFLRVRQRQDDYHNTHNALAMCKKYVTKHLSKEFDVSKADQAEMLNDTIHYFQEQDNFSLDEFSEKVIRQPEVAESFARFKQEYEQDRDIRIEDEFGISDSAVKKQARSYKSVIKLDRNFHIYVHGNRSLLEQGEDEKGKFYKVYYEEEQ</sequence>
<dbReference type="AlphaFoldDB" id="A0A1H4FV36"/>
<dbReference type="RefSeq" id="WP_010264522.1">
    <property type="nucleotide sequence ID" value="NZ_CAEG01000013.1"/>
</dbReference>
<organism evidence="1 2">
    <name type="scientific">Alistipes timonensis JC136</name>
    <dbReference type="NCBI Taxonomy" id="1033731"/>
    <lineage>
        <taxon>Bacteria</taxon>
        <taxon>Pseudomonadati</taxon>
        <taxon>Bacteroidota</taxon>
        <taxon>Bacteroidia</taxon>
        <taxon>Bacteroidales</taxon>
        <taxon>Rikenellaceae</taxon>
        <taxon>Alistipes</taxon>
    </lineage>
</organism>